<dbReference type="GO" id="GO:0006633">
    <property type="term" value="P:fatty acid biosynthetic process"/>
    <property type="evidence" value="ECO:0007669"/>
    <property type="project" value="TreeGrafter"/>
</dbReference>
<dbReference type="FunFam" id="3.30.300.30:FF:000005">
    <property type="entry name" value="Acyl-coenzyme A synthetase ACSM5, mitochondrial"/>
    <property type="match status" value="1"/>
</dbReference>
<evidence type="ECO:0000259" key="5">
    <source>
        <dbReference type="Pfam" id="PF00501"/>
    </source>
</evidence>
<dbReference type="EMBL" id="FOOQ01000001">
    <property type="protein sequence ID" value="SFG08055.1"/>
    <property type="molecule type" value="Genomic_DNA"/>
</dbReference>
<feature type="domain" description="AMP-binding enzyme C-terminal" evidence="6">
    <location>
        <begin position="457"/>
        <end position="535"/>
    </location>
</feature>
<dbReference type="PANTHER" id="PTHR43605">
    <property type="entry name" value="ACYL-COENZYME A SYNTHETASE"/>
    <property type="match status" value="1"/>
</dbReference>
<keyword evidence="2" id="KW-0436">Ligase</keyword>
<dbReference type="InterPro" id="IPR020845">
    <property type="entry name" value="AMP-binding_CS"/>
</dbReference>
<feature type="domain" description="AMP-dependent synthetase/ligase" evidence="5">
    <location>
        <begin position="27"/>
        <end position="407"/>
    </location>
</feature>
<dbReference type="PANTHER" id="PTHR43605:SF10">
    <property type="entry name" value="ACYL-COA SYNTHETASE MEDIUM CHAIN FAMILY MEMBER 3"/>
    <property type="match status" value="1"/>
</dbReference>
<evidence type="ECO:0000256" key="4">
    <source>
        <dbReference type="ARBA" id="ARBA00022840"/>
    </source>
</evidence>
<proteinExistence type="inferred from homology"/>
<name>A0A1I2NVS2_9EURY</name>
<dbReference type="AlphaFoldDB" id="A0A1I2NVS2"/>
<dbReference type="OrthoDB" id="193284at2157"/>
<comment type="similarity">
    <text evidence="1">Belongs to the ATP-dependent AMP-binding enzyme family.</text>
</comment>
<dbReference type="GO" id="GO:0016405">
    <property type="term" value="F:CoA-ligase activity"/>
    <property type="evidence" value="ECO:0007669"/>
    <property type="project" value="UniProtKB-ARBA"/>
</dbReference>
<dbReference type="InterPro" id="IPR025110">
    <property type="entry name" value="AMP-bd_C"/>
</dbReference>
<dbReference type="Proteomes" id="UP000198876">
    <property type="component" value="Unassembled WGS sequence"/>
</dbReference>
<keyword evidence="3" id="KW-0547">Nucleotide-binding</keyword>
<dbReference type="Pfam" id="PF13193">
    <property type="entry name" value="AMP-binding_C"/>
    <property type="match status" value="1"/>
</dbReference>
<keyword evidence="8" id="KW-1185">Reference proteome</keyword>
<evidence type="ECO:0000313" key="8">
    <source>
        <dbReference type="Proteomes" id="UP000198876"/>
    </source>
</evidence>
<dbReference type="InterPro" id="IPR000873">
    <property type="entry name" value="AMP-dep_synth/lig_dom"/>
</dbReference>
<gene>
    <name evidence="7" type="ORF">SAMN04488063_1361</name>
</gene>
<dbReference type="GO" id="GO:0015645">
    <property type="term" value="F:fatty acid ligase activity"/>
    <property type="evidence" value="ECO:0007669"/>
    <property type="project" value="TreeGrafter"/>
</dbReference>
<dbReference type="InterPro" id="IPR042099">
    <property type="entry name" value="ANL_N_sf"/>
</dbReference>
<dbReference type="GO" id="GO:0004321">
    <property type="term" value="F:fatty-acyl-CoA synthase activity"/>
    <property type="evidence" value="ECO:0007669"/>
    <property type="project" value="TreeGrafter"/>
</dbReference>
<dbReference type="GO" id="GO:0006637">
    <property type="term" value="P:acyl-CoA metabolic process"/>
    <property type="evidence" value="ECO:0007669"/>
    <property type="project" value="TreeGrafter"/>
</dbReference>
<dbReference type="Pfam" id="PF00501">
    <property type="entry name" value="AMP-binding"/>
    <property type="match status" value="1"/>
</dbReference>
<keyword evidence="4" id="KW-0067">ATP-binding</keyword>
<evidence type="ECO:0000259" key="6">
    <source>
        <dbReference type="Pfam" id="PF13193"/>
    </source>
</evidence>
<dbReference type="PROSITE" id="PS00455">
    <property type="entry name" value="AMP_BINDING"/>
    <property type="match status" value="1"/>
</dbReference>
<dbReference type="SUPFAM" id="SSF56801">
    <property type="entry name" value="Acetyl-CoA synthetase-like"/>
    <property type="match status" value="1"/>
</dbReference>
<dbReference type="InterPro" id="IPR051087">
    <property type="entry name" value="Mitochondrial_ACSM"/>
</dbReference>
<dbReference type="STRING" id="553467.SAMN04488063_1361"/>
<reference evidence="8" key="1">
    <citation type="submission" date="2016-10" db="EMBL/GenBank/DDBJ databases">
        <authorList>
            <person name="Varghese N."/>
            <person name="Submissions S."/>
        </authorList>
    </citation>
    <scope>NUCLEOTIDE SEQUENCE [LARGE SCALE GENOMIC DNA]</scope>
    <source>
        <strain evidence="8">CGMCC 1.7739</strain>
    </source>
</reference>
<evidence type="ECO:0000256" key="1">
    <source>
        <dbReference type="ARBA" id="ARBA00006432"/>
    </source>
</evidence>
<accession>A0A1I2NVS2</accession>
<evidence type="ECO:0000256" key="3">
    <source>
        <dbReference type="ARBA" id="ARBA00022741"/>
    </source>
</evidence>
<dbReference type="GO" id="GO:0005524">
    <property type="term" value="F:ATP binding"/>
    <property type="evidence" value="ECO:0007669"/>
    <property type="project" value="UniProtKB-KW"/>
</dbReference>
<protein>
    <submittedName>
        <fullName evidence="7">Acetyl-CoA synthetase</fullName>
    </submittedName>
</protein>
<sequence>MTMDYEAAVNSFEWDVPEQYNLPAVIESHADSFGDRVALRFRDSEGVREERTYADLRREMNRFANGLEAEGVEAGDRVLHLLPRHPDVFAIQLGALKRGAVLVPCSSMLKPKDIAYRASDCDAAAVVAHESLVGMVDAVREETPLSTFVCLDGDREGWESFREVTDGRAETHDGPELRAEDPMSINYTSGTTGQPKPVMHRHRWMRCFELVNAPYWWGVTADGVVAPGFEESEVPNLEDELLWATTGTGWAKWFWSPVGVGLTTGATQLLYEGEFDPETFLSVMETEEVTRLCAVPTQYRMFAQADLSAYDISLRAALSAGEPLNREPIEALESAFGVTPRDGYGQTETVALVSNYPGIDVKPGSMGKPTPGLGTTIIDDDEAEVGAGDIGEIAVPVDCPGIFDGYFEREGLDRETFAGDYYRTGDLASRDEDGYFFFEGRADDIIISAGYRIGPFEVEDALVSHPAVAEAAAVASPHEERGDVVKAYVVLTEEREASDELVTELQEFMKAETAPYKYPRRVEFVEELPKTSSGKIRRIELRKQEEETFGR</sequence>
<dbReference type="Gene3D" id="3.30.300.30">
    <property type="match status" value="1"/>
</dbReference>
<dbReference type="RefSeq" id="WP_092890219.1">
    <property type="nucleotide sequence ID" value="NZ_FOOQ01000001.1"/>
</dbReference>
<dbReference type="InterPro" id="IPR045851">
    <property type="entry name" value="AMP-bd_C_sf"/>
</dbReference>
<organism evidence="7 8">
    <name type="scientific">Halopelagius inordinatus</name>
    <dbReference type="NCBI Taxonomy" id="553467"/>
    <lineage>
        <taxon>Archaea</taxon>
        <taxon>Methanobacteriati</taxon>
        <taxon>Methanobacteriota</taxon>
        <taxon>Stenosarchaea group</taxon>
        <taxon>Halobacteria</taxon>
        <taxon>Halobacteriales</taxon>
        <taxon>Haloferacaceae</taxon>
    </lineage>
</organism>
<evidence type="ECO:0000256" key="2">
    <source>
        <dbReference type="ARBA" id="ARBA00022598"/>
    </source>
</evidence>
<dbReference type="Gene3D" id="3.40.50.12780">
    <property type="entry name" value="N-terminal domain of ligase-like"/>
    <property type="match status" value="1"/>
</dbReference>
<evidence type="ECO:0000313" key="7">
    <source>
        <dbReference type="EMBL" id="SFG08055.1"/>
    </source>
</evidence>